<dbReference type="RefSeq" id="WP_379024357.1">
    <property type="nucleotide sequence ID" value="NZ_JBHRTA010000038.1"/>
</dbReference>
<keyword evidence="5 7" id="KW-1133">Transmembrane helix</keyword>
<dbReference type="PROSITE" id="PS50850">
    <property type="entry name" value="MFS"/>
    <property type="match status" value="1"/>
</dbReference>
<dbReference type="InterPro" id="IPR020846">
    <property type="entry name" value="MFS_dom"/>
</dbReference>
<dbReference type="InterPro" id="IPR011701">
    <property type="entry name" value="MFS"/>
</dbReference>
<dbReference type="Pfam" id="PF07690">
    <property type="entry name" value="MFS_1"/>
    <property type="match status" value="1"/>
</dbReference>
<keyword evidence="4 7" id="KW-0812">Transmembrane</keyword>
<evidence type="ECO:0000256" key="2">
    <source>
        <dbReference type="ARBA" id="ARBA00008335"/>
    </source>
</evidence>
<evidence type="ECO:0000256" key="7">
    <source>
        <dbReference type="SAM" id="Phobius"/>
    </source>
</evidence>
<comment type="subcellular location">
    <subcellularLocation>
        <location evidence="1">Endomembrane system</location>
        <topology evidence="1">Multi-pass membrane protein</topology>
    </subcellularLocation>
</comment>
<organism evidence="9 10">
    <name type="scientific">Parapedobacter deserti</name>
    <dbReference type="NCBI Taxonomy" id="1912957"/>
    <lineage>
        <taxon>Bacteria</taxon>
        <taxon>Pseudomonadati</taxon>
        <taxon>Bacteroidota</taxon>
        <taxon>Sphingobacteriia</taxon>
        <taxon>Sphingobacteriales</taxon>
        <taxon>Sphingobacteriaceae</taxon>
        <taxon>Parapedobacter</taxon>
    </lineage>
</organism>
<feature type="transmembrane region" description="Helical" evidence="7">
    <location>
        <begin position="262"/>
        <end position="279"/>
    </location>
</feature>
<comment type="caution">
    <text evidence="9">The sequence shown here is derived from an EMBL/GenBank/DDBJ whole genome shotgun (WGS) entry which is preliminary data.</text>
</comment>
<feature type="transmembrane region" description="Helical" evidence="7">
    <location>
        <begin position="114"/>
        <end position="136"/>
    </location>
</feature>
<dbReference type="InterPro" id="IPR051788">
    <property type="entry name" value="MFS_Transporter"/>
</dbReference>
<feature type="transmembrane region" description="Helical" evidence="7">
    <location>
        <begin position="474"/>
        <end position="496"/>
    </location>
</feature>
<proteinExistence type="inferred from homology"/>
<keyword evidence="3" id="KW-0813">Transport</keyword>
<feature type="transmembrane region" description="Helical" evidence="7">
    <location>
        <begin position="148"/>
        <end position="167"/>
    </location>
</feature>
<dbReference type="InterPro" id="IPR036259">
    <property type="entry name" value="MFS_trans_sf"/>
</dbReference>
<dbReference type="PANTHER" id="PTHR23514">
    <property type="entry name" value="BYPASS OF STOP CODON PROTEIN 6"/>
    <property type="match status" value="1"/>
</dbReference>
<dbReference type="PANTHER" id="PTHR23514:SF3">
    <property type="entry name" value="BYPASS OF STOP CODON PROTEIN 6"/>
    <property type="match status" value="1"/>
</dbReference>
<dbReference type="CDD" id="cd06174">
    <property type="entry name" value="MFS"/>
    <property type="match status" value="1"/>
</dbReference>
<feature type="transmembrane region" description="Helical" evidence="7">
    <location>
        <begin position="381"/>
        <end position="406"/>
    </location>
</feature>
<feature type="transmembrane region" description="Helical" evidence="7">
    <location>
        <begin position="299"/>
        <end position="316"/>
    </location>
</feature>
<evidence type="ECO:0000313" key="9">
    <source>
        <dbReference type="EMBL" id="MFC3199082.1"/>
    </source>
</evidence>
<evidence type="ECO:0000256" key="3">
    <source>
        <dbReference type="ARBA" id="ARBA00022448"/>
    </source>
</evidence>
<feature type="transmembrane region" description="Helical" evidence="7">
    <location>
        <begin position="173"/>
        <end position="190"/>
    </location>
</feature>
<evidence type="ECO:0000313" key="10">
    <source>
        <dbReference type="Proteomes" id="UP001595526"/>
    </source>
</evidence>
<gene>
    <name evidence="9" type="ORF">ACFOET_15765</name>
</gene>
<dbReference type="SUPFAM" id="SSF103473">
    <property type="entry name" value="MFS general substrate transporter"/>
    <property type="match status" value="1"/>
</dbReference>
<feature type="transmembrane region" description="Helical" evidence="7">
    <location>
        <begin position="19"/>
        <end position="36"/>
    </location>
</feature>
<feature type="transmembrane region" description="Helical" evidence="7">
    <location>
        <begin position="56"/>
        <end position="76"/>
    </location>
</feature>
<feature type="transmembrane region" description="Helical" evidence="7">
    <location>
        <begin position="235"/>
        <end position="255"/>
    </location>
</feature>
<evidence type="ECO:0000256" key="6">
    <source>
        <dbReference type="ARBA" id="ARBA00023136"/>
    </source>
</evidence>
<dbReference type="EMBL" id="JBHRTA010000038">
    <property type="protein sequence ID" value="MFC3199082.1"/>
    <property type="molecule type" value="Genomic_DNA"/>
</dbReference>
<accession>A0ABV7JPG8</accession>
<dbReference type="Gene3D" id="1.20.1250.20">
    <property type="entry name" value="MFS general substrate transporter like domains"/>
    <property type="match status" value="1"/>
</dbReference>
<keyword evidence="10" id="KW-1185">Reference proteome</keyword>
<feature type="transmembrane region" description="Helical" evidence="7">
    <location>
        <begin position="210"/>
        <end position="229"/>
    </location>
</feature>
<feature type="transmembrane region" description="Helical" evidence="7">
    <location>
        <begin position="328"/>
        <end position="361"/>
    </location>
</feature>
<feature type="domain" description="Major facilitator superfamily (MFS) profile" evidence="8">
    <location>
        <begin position="1"/>
        <end position="503"/>
    </location>
</feature>
<protein>
    <submittedName>
        <fullName evidence="9">MFS transporter</fullName>
    </submittedName>
</protein>
<feature type="transmembrane region" description="Helical" evidence="7">
    <location>
        <begin position="88"/>
        <end position="108"/>
    </location>
</feature>
<comment type="similarity">
    <text evidence="2">Belongs to the major facilitator superfamily.</text>
</comment>
<evidence type="ECO:0000256" key="1">
    <source>
        <dbReference type="ARBA" id="ARBA00004127"/>
    </source>
</evidence>
<name>A0ABV7JPG8_9SPHI</name>
<evidence type="ECO:0000256" key="5">
    <source>
        <dbReference type="ARBA" id="ARBA00022989"/>
    </source>
</evidence>
<sequence>MDATTIQTTQHPEGPSKKLFWGCFIVLVATAFGFVFRSFLMPEWGVQFDLSKTQQGQIFGVSFWPFALSIVLFSLVIDRIGYKKSMIFAFLCHVSSVILTVFATGYWMLYFGTFLFALGNGAAEAVINPVVATMYPKEKTKWLNILHAGWPLGIAAAGLLGITLLHFQVDWKIMMGFILIPAIAYGALIFNEKFPVNERVKAGVGYLEMLKEVGVLGFLIIVSLCTFELGNLLGWSTTVSVVLIVVIMSIIGFVLKTLGKPLLVLLLLIMIPLATMELGTDSWITDLMTPEMRKLGFQGGWVLVFTAIIMGILRMYTGVFTSRMSPLAILAISALVSAIGLQWLSVSAGFAILIAAAFYALGKTFLWGTMLGVVSEQFPKGGALALNVTSAVGQLGVGIIGAVFLGSIQDNQIDKKLQDYDLEHHTTYHGEYVTEVKRSIFGEYKAVNQDKLTQADEETQGVIAEVENEAKKSALSTVSILPVFMFLFYVGLILYFRSRGGYKPVVLKDAPESLH</sequence>
<evidence type="ECO:0000256" key="4">
    <source>
        <dbReference type="ARBA" id="ARBA00022692"/>
    </source>
</evidence>
<reference evidence="10" key="1">
    <citation type="journal article" date="2019" name="Int. J. Syst. Evol. Microbiol.">
        <title>The Global Catalogue of Microorganisms (GCM) 10K type strain sequencing project: providing services to taxonomists for standard genome sequencing and annotation.</title>
        <authorList>
            <consortium name="The Broad Institute Genomics Platform"/>
            <consortium name="The Broad Institute Genome Sequencing Center for Infectious Disease"/>
            <person name="Wu L."/>
            <person name="Ma J."/>
        </authorList>
    </citation>
    <scope>NUCLEOTIDE SEQUENCE [LARGE SCALE GENOMIC DNA]</scope>
    <source>
        <strain evidence="10">KCTC 52416</strain>
    </source>
</reference>
<keyword evidence="6 7" id="KW-0472">Membrane</keyword>
<evidence type="ECO:0000259" key="8">
    <source>
        <dbReference type="PROSITE" id="PS50850"/>
    </source>
</evidence>
<dbReference type="Proteomes" id="UP001595526">
    <property type="component" value="Unassembled WGS sequence"/>
</dbReference>